<protein>
    <recommendedName>
        <fullName evidence="2">histidine kinase</fullName>
        <ecNumber evidence="2">2.7.13.3</ecNumber>
    </recommendedName>
</protein>
<feature type="transmembrane region" description="Helical" evidence="5">
    <location>
        <begin position="380"/>
        <end position="402"/>
    </location>
</feature>
<feature type="transmembrane region" description="Helical" evidence="5">
    <location>
        <begin position="285"/>
        <end position="303"/>
    </location>
</feature>
<dbReference type="SUPFAM" id="SSF49785">
    <property type="entry name" value="Galactose-binding domain-like"/>
    <property type="match status" value="1"/>
</dbReference>
<proteinExistence type="predicted"/>
<dbReference type="InterPro" id="IPR005467">
    <property type="entry name" value="His_kinase_dom"/>
</dbReference>
<keyword evidence="5" id="KW-0472">Membrane</keyword>
<sequence>MMRLVYLLNILMMLVGVMEVSAQAIVFEGQSEDRVTVKEDAWQFRAGDSTAWASPTYDDRHWTHIKPSTDFDENPELWKAGRGWFRQTFRFRRLVSKDVTMTIHQFGQSEVYLDGRRLAVLKPTRYDSGGSQRIVALLPIRIADTNQHTLAVRYAFRRDPMIGAVIGKEPFRLSFDLASDAPLELQDAQHTGAGTEWLVIGIFSLLSLLHFLFYRANPTQPVHRVLSATMLAFALAFLMDQAEDFTGTLTTDSLRGAVAVFSISAAFALLLLAVYTYLGRRPGWLFWGLVGLLAGCAFYNVLIGELPDSLFLIPLGLVLIEYVRVSWLAKRRNPDRDARLPWNSLKVTFFALLATIPVAILFSLLAAMLKASYIIEWMTIPMILLSLVGLLSVPLGLSLSLVRDYARTYLSLRQKLDQVEQLSAQALIQEQEKQQLLARQNETLERQVAERTAELTKSLTELRQTQQQLIQQEKMASLGELTAGIAHEIQNPLNFVNNFADVSAELVVELKEERNKAENRDEELEIELLGDLEQNLQKISQHGNRAAGIVRGMLDHARVSSGQREATDINALVDEYLRLAYHGLRAKDKSFNAHLVTNFDSEAGIINVAPQDVGRVLLNLFNNAFYAVQERSVKEGATYKPTVSVRTQRLADAVAIVVSDNGSGVPDSVKEKIFQPFFTTKPTGQGTGLGLSLSYDIITKGHQGTLALETSGAAGTSFVVKLPA</sequence>
<evidence type="ECO:0000256" key="2">
    <source>
        <dbReference type="ARBA" id="ARBA00012438"/>
    </source>
</evidence>
<feature type="transmembrane region" description="Helical" evidence="5">
    <location>
        <begin position="309"/>
        <end position="327"/>
    </location>
</feature>
<evidence type="ECO:0000313" key="7">
    <source>
        <dbReference type="EMBL" id="MFD2573625.1"/>
    </source>
</evidence>
<feature type="coiled-coil region" evidence="4">
    <location>
        <begin position="402"/>
        <end position="447"/>
    </location>
</feature>
<accession>A0ABW5M9A3</accession>
<dbReference type="PROSITE" id="PS50109">
    <property type="entry name" value="HIS_KIN"/>
    <property type="match status" value="1"/>
</dbReference>
<reference evidence="8" key="1">
    <citation type="journal article" date="2019" name="Int. J. Syst. Evol. Microbiol.">
        <title>The Global Catalogue of Microorganisms (GCM) 10K type strain sequencing project: providing services to taxonomists for standard genome sequencing and annotation.</title>
        <authorList>
            <consortium name="The Broad Institute Genomics Platform"/>
            <consortium name="The Broad Institute Genome Sequencing Center for Infectious Disease"/>
            <person name="Wu L."/>
            <person name="Ma J."/>
        </authorList>
    </citation>
    <scope>NUCLEOTIDE SEQUENCE [LARGE SCALE GENOMIC DNA]</scope>
    <source>
        <strain evidence="8">KCTC 42805</strain>
    </source>
</reference>
<keyword evidence="3" id="KW-0597">Phosphoprotein</keyword>
<comment type="caution">
    <text evidence="7">The sequence shown here is derived from an EMBL/GenBank/DDBJ whole genome shotgun (WGS) entry which is preliminary data.</text>
</comment>
<dbReference type="InterPro" id="IPR004358">
    <property type="entry name" value="Sig_transdc_His_kin-like_C"/>
</dbReference>
<keyword evidence="7" id="KW-0547">Nucleotide-binding</keyword>
<dbReference type="Gene3D" id="2.60.120.260">
    <property type="entry name" value="Galactose-binding domain-like"/>
    <property type="match status" value="1"/>
</dbReference>
<dbReference type="Gene3D" id="3.30.565.10">
    <property type="entry name" value="Histidine kinase-like ATPase, C-terminal domain"/>
    <property type="match status" value="1"/>
</dbReference>
<dbReference type="InterPro" id="IPR003594">
    <property type="entry name" value="HATPase_dom"/>
</dbReference>
<feature type="coiled-coil region" evidence="4">
    <location>
        <begin position="500"/>
        <end position="527"/>
    </location>
</feature>
<keyword evidence="8" id="KW-1185">Reference proteome</keyword>
<feature type="transmembrane region" description="Helical" evidence="5">
    <location>
        <begin position="221"/>
        <end position="239"/>
    </location>
</feature>
<evidence type="ECO:0000256" key="4">
    <source>
        <dbReference type="SAM" id="Coils"/>
    </source>
</evidence>
<dbReference type="SUPFAM" id="SSF55874">
    <property type="entry name" value="ATPase domain of HSP90 chaperone/DNA topoisomerase II/histidine kinase"/>
    <property type="match status" value="1"/>
</dbReference>
<dbReference type="GO" id="GO:0005524">
    <property type="term" value="F:ATP binding"/>
    <property type="evidence" value="ECO:0007669"/>
    <property type="project" value="UniProtKB-KW"/>
</dbReference>
<dbReference type="Pfam" id="PF02518">
    <property type="entry name" value="HATPase_c"/>
    <property type="match status" value="1"/>
</dbReference>
<evidence type="ECO:0000313" key="8">
    <source>
        <dbReference type="Proteomes" id="UP001597469"/>
    </source>
</evidence>
<dbReference type="PRINTS" id="PR00344">
    <property type="entry name" value="BCTRLSENSOR"/>
</dbReference>
<dbReference type="InterPro" id="IPR036097">
    <property type="entry name" value="HisK_dim/P_sf"/>
</dbReference>
<dbReference type="PANTHER" id="PTHR43065">
    <property type="entry name" value="SENSOR HISTIDINE KINASE"/>
    <property type="match status" value="1"/>
</dbReference>
<dbReference type="EMBL" id="JBHULN010000019">
    <property type="protein sequence ID" value="MFD2573625.1"/>
    <property type="molecule type" value="Genomic_DNA"/>
</dbReference>
<dbReference type="RefSeq" id="WP_381526471.1">
    <property type="nucleotide sequence ID" value="NZ_JBHULN010000019.1"/>
</dbReference>
<keyword evidence="7" id="KW-0067">ATP-binding</keyword>
<name>A0ABW5M9A3_9BACT</name>
<evidence type="ECO:0000256" key="3">
    <source>
        <dbReference type="ARBA" id="ARBA00022553"/>
    </source>
</evidence>
<evidence type="ECO:0000259" key="6">
    <source>
        <dbReference type="PROSITE" id="PS50109"/>
    </source>
</evidence>
<gene>
    <name evidence="7" type="ORF">ACFSUS_23500</name>
</gene>
<feature type="transmembrane region" description="Helical" evidence="5">
    <location>
        <begin position="347"/>
        <end position="368"/>
    </location>
</feature>
<comment type="catalytic activity">
    <reaction evidence="1">
        <text>ATP + protein L-histidine = ADP + protein N-phospho-L-histidine.</text>
        <dbReference type="EC" id="2.7.13.3"/>
    </reaction>
</comment>
<keyword evidence="5" id="KW-0812">Transmembrane</keyword>
<keyword evidence="4" id="KW-0175">Coiled coil</keyword>
<dbReference type="InterPro" id="IPR003661">
    <property type="entry name" value="HisK_dim/P_dom"/>
</dbReference>
<dbReference type="CDD" id="cd00082">
    <property type="entry name" value="HisKA"/>
    <property type="match status" value="1"/>
</dbReference>
<evidence type="ECO:0000256" key="1">
    <source>
        <dbReference type="ARBA" id="ARBA00000085"/>
    </source>
</evidence>
<dbReference type="Proteomes" id="UP001597469">
    <property type="component" value="Unassembled WGS sequence"/>
</dbReference>
<dbReference type="SMART" id="SM00387">
    <property type="entry name" value="HATPase_c"/>
    <property type="match status" value="1"/>
</dbReference>
<dbReference type="SMART" id="SM00388">
    <property type="entry name" value="HisKA"/>
    <property type="match status" value="1"/>
</dbReference>
<dbReference type="InterPro" id="IPR036890">
    <property type="entry name" value="HATPase_C_sf"/>
</dbReference>
<dbReference type="Gene3D" id="1.10.287.130">
    <property type="match status" value="1"/>
</dbReference>
<evidence type="ECO:0000256" key="5">
    <source>
        <dbReference type="SAM" id="Phobius"/>
    </source>
</evidence>
<feature type="transmembrane region" description="Helical" evidence="5">
    <location>
        <begin position="259"/>
        <end position="278"/>
    </location>
</feature>
<feature type="transmembrane region" description="Helical" evidence="5">
    <location>
        <begin position="197"/>
        <end position="214"/>
    </location>
</feature>
<dbReference type="Pfam" id="PF00512">
    <property type="entry name" value="HisKA"/>
    <property type="match status" value="1"/>
</dbReference>
<dbReference type="EC" id="2.7.13.3" evidence="2"/>
<dbReference type="PANTHER" id="PTHR43065:SF42">
    <property type="entry name" value="TWO-COMPONENT SENSOR PPRA"/>
    <property type="match status" value="1"/>
</dbReference>
<dbReference type="InterPro" id="IPR008979">
    <property type="entry name" value="Galactose-bd-like_sf"/>
</dbReference>
<organism evidence="7 8">
    <name type="scientific">Spirosoma soli</name>
    <dbReference type="NCBI Taxonomy" id="1770529"/>
    <lineage>
        <taxon>Bacteria</taxon>
        <taxon>Pseudomonadati</taxon>
        <taxon>Bacteroidota</taxon>
        <taxon>Cytophagia</taxon>
        <taxon>Cytophagales</taxon>
        <taxon>Cytophagaceae</taxon>
        <taxon>Spirosoma</taxon>
    </lineage>
</organism>
<dbReference type="SUPFAM" id="SSF47384">
    <property type="entry name" value="Homodimeric domain of signal transducing histidine kinase"/>
    <property type="match status" value="1"/>
</dbReference>
<feature type="domain" description="Histidine kinase" evidence="6">
    <location>
        <begin position="484"/>
        <end position="724"/>
    </location>
</feature>
<keyword evidence="5" id="KW-1133">Transmembrane helix</keyword>